<comment type="caution">
    <text evidence="1">The sequence shown here is derived from an EMBL/GenBank/DDBJ whole genome shotgun (WGS) entry which is preliminary data.</text>
</comment>
<evidence type="ECO:0000313" key="2">
    <source>
        <dbReference type="Proteomes" id="UP000070646"/>
    </source>
</evidence>
<evidence type="ECO:0000313" key="1">
    <source>
        <dbReference type="EMBL" id="KXA05172.1"/>
    </source>
</evidence>
<proteinExistence type="predicted"/>
<sequence length="83" mass="9855">MKNRGESETMINISEKMKEHNELVKKRTLSIKEWAEVEGISYNQALKFTHIKDFPIIKLGRERRVVVSRLDKWFEDHIGTEVI</sequence>
<accession>A0A133MM96</accession>
<dbReference type="EMBL" id="LRPU01000203">
    <property type="protein sequence ID" value="KXA05172.1"/>
    <property type="molecule type" value="Genomic_DNA"/>
</dbReference>
<evidence type="ECO:0008006" key="3">
    <source>
        <dbReference type="Google" id="ProtNLM"/>
    </source>
</evidence>
<reference evidence="1 2" key="1">
    <citation type="submission" date="2016-01" db="EMBL/GenBank/DDBJ databases">
        <authorList>
            <person name="Oliw E.H."/>
        </authorList>
    </citation>
    <scope>NUCLEOTIDE SEQUENCE [LARGE SCALE GENOMIC DNA]</scope>
    <source>
        <strain evidence="1 2">MJR7757A</strain>
    </source>
</reference>
<gene>
    <name evidence="1" type="ORF">HMPREF3222_03073</name>
</gene>
<dbReference type="PATRIC" id="fig|1502.174.peg.3098"/>
<protein>
    <recommendedName>
        <fullName evidence="3">DNA-binding protein</fullName>
    </recommendedName>
</protein>
<name>A0A133MM96_CLOPF</name>
<dbReference type="Proteomes" id="UP000070646">
    <property type="component" value="Unassembled WGS sequence"/>
</dbReference>
<dbReference type="AlphaFoldDB" id="A0A133MM96"/>
<organism evidence="1 2">
    <name type="scientific">Clostridium perfringens</name>
    <dbReference type="NCBI Taxonomy" id="1502"/>
    <lineage>
        <taxon>Bacteria</taxon>
        <taxon>Bacillati</taxon>
        <taxon>Bacillota</taxon>
        <taxon>Clostridia</taxon>
        <taxon>Eubacteriales</taxon>
        <taxon>Clostridiaceae</taxon>
        <taxon>Clostridium</taxon>
    </lineage>
</organism>